<feature type="domain" description="CCAAT-binding factor" evidence="7">
    <location>
        <begin position="405"/>
        <end position="592"/>
    </location>
</feature>
<feature type="compositionally biased region" description="Acidic residues" evidence="6">
    <location>
        <begin position="378"/>
        <end position="396"/>
    </location>
</feature>
<dbReference type="GO" id="GO:0005730">
    <property type="term" value="C:nucleolus"/>
    <property type="evidence" value="ECO:0007669"/>
    <property type="project" value="UniProtKB-SubCell"/>
</dbReference>
<dbReference type="InterPro" id="IPR005612">
    <property type="entry name" value="CCAAT-binding_factor"/>
</dbReference>
<keyword evidence="3" id="KW-0175">Coiled coil</keyword>
<comment type="caution">
    <text evidence="9">The sequence shown here is derived from an EMBL/GenBank/DDBJ whole genome shotgun (WGS) entry which is preliminary data.</text>
</comment>
<evidence type="ECO:0000256" key="4">
    <source>
        <dbReference type="ARBA" id="ARBA00023242"/>
    </source>
</evidence>
<dbReference type="InterPro" id="IPR016903">
    <property type="entry name" value="Nucleolar_cplx-assoc_3"/>
</dbReference>
<comment type="subcellular location">
    <subcellularLocation>
        <location evidence="1 5">Nucleus</location>
        <location evidence="1 5">Nucleolus</location>
    </subcellularLocation>
</comment>
<protein>
    <recommendedName>
        <fullName evidence="11">Nucleolar complex-associated protein 3</fullName>
    </recommendedName>
</protein>
<dbReference type="PIRSF" id="PIRSF028977">
    <property type="entry name" value="Nucleolar_complex_p3"/>
    <property type="match status" value="1"/>
</dbReference>
<evidence type="ECO:0000313" key="9">
    <source>
        <dbReference type="EMBL" id="KAB8616620.1"/>
    </source>
</evidence>
<gene>
    <name evidence="9" type="ORF">FH972_025956</name>
</gene>
<feature type="region of interest" description="Disordered" evidence="6">
    <location>
        <begin position="378"/>
        <end position="398"/>
    </location>
</feature>
<name>A0A5N6L2W5_9ROSI</name>
<dbReference type="OrthoDB" id="10263597at2759"/>
<feature type="compositionally biased region" description="Basic and acidic residues" evidence="6">
    <location>
        <begin position="44"/>
        <end position="58"/>
    </location>
</feature>
<dbReference type="Pfam" id="PF07540">
    <property type="entry name" value="NOC3p"/>
    <property type="match status" value="1"/>
</dbReference>
<evidence type="ECO:0000256" key="3">
    <source>
        <dbReference type="ARBA" id="ARBA00023054"/>
    </source>
</evidence>
<keyword evidence="4" id="KW-0539">Nucleus</keyword>
<dbReference type="PANTHER" id="PTHR14428">
    <property type="entry name" value="NUCLEOLAR COMPLEX PROTEIN 3"/>
    <property type="match status" value="1"/>
</dbReference>
<evidence type="ECO:0000259" key="7">
    <source>
        <dbReference type="Pfam" id="PF03914"/>
    </source>
</evidence>
<feature type="region of interest" description="Disordered" evidence="6">
    <location>
        <begin position="1"/>
        <end position="120"/>
    </location>
</feature>
<evidence type="ECO:0000259" key="8">
    <source>
        <dbReference type="Pfam" id="PF07540"/>
    </source>
</evidence>
<evidence type="ECO:0000256" key="1">
    <source>
        <dbReference type="ARBA" id="ARBA00004604"/>
    </source>
</evidence>
<dbReference type="AlphaFoldDB" id="A0A5N6L2W5"/>
<comment type="similarity">
    <text evidence="2 5">Belongs to the CBF/MAK21 family.</text>
</comment>
<dbReference type="GO" id="GO:0003682">
    <property type="term" value="F:chromatin binding"/>
    <property type="evidence" value="ECO:0007669"/>
    <property type="project" value="TreeGrafter"/>
</dbReference>
<dbReference type="Proteomes" id="UP000327013">
    <property type="component" value="Unassembled WGS sequence"/>
</dbReference>
<evidence type="ECO:0000256" key="2">
    <source>
        <dbReference type="ARBA" id="ARBA00007797"/>
    </source>
</evidence>
<reference evidence="9 10" key="1">
    <citation type="submission" date="2019-06" db="EMBL/GenBank/DDBJ databases">
        <title>A chromosomal-level reference genome of Carpinus fangiana (Coryloideae, Betulaceae).</title>
        <authorList>
            <person name="Yang X."/>
            <person name="Wang Z."/>
            <person name="Zhang L."/>
            <person name="Hao G."/>
            <person name="Liu J."/>
            <person name="Yang Y."/>
        </authorList>
    </citation>
    <scope>NUCLEOTIDE SEQUENCE [LARGE SCALE GENOMIC DNA]</scope>
    <source>
        <strain evidence="9">Cfa_2016G</strain>
        <tissue evidence="9">Leaf</tissue>
    </source>
</reference>
<evidence type="ECO:0000313" key="10">
    <source>
        <dbReference type="Proteomes" id="UP000327013"/>
    </source>
</evidence>
<feature type="compositionally biased region" description="Acidic residues" evidence="6">
    <location>
        <begin position="73"/>
        <end position="107"/>
    </location>
</feature>
<evidence type="ECO:0000256" key="5">
    <source>
        <dbReference type="PIRNR" id="PIRNR028977"/>
    </source>
</evidence>
<evidence type="ECO:0000256" key="6">
    <source>
        <dbReference type="SAM" id="MobiDB-lite"/>
    </source>
</evidence>
<accession>A0A5N6L2W5</accession>
<organism evidence="9 10">
    <name type="scientific">Carpinus fangiana</name>
    <dbReference type="NCBI Taxonomy" id="176857"/>
    <lineage>
        <taxon>Eukaryota</taxon>
        <taxon>Viridiplantae</taxon>
        <taxon>Streptophyta</taxon>
        <taxon>Embryophyta</taxon>
        <taxon>Tracheophyta</taxon>
        <taxon>Spermatophyta</taxon>
        <taxon>Magnoliopsida</taxon>
        <taxon>eudicotyledons</taxon>
        <taxon>Gunneridae</taxon>
        <taxon>Pentapetalae</taxon>
        <taxon>rosids</taxon>
        <taxon>fabids</taxon>
        <taxon>Fagales</taxon>
        <taxon>Betulaceae</taxon>
        <taxon>Carpinus</taxon>
    </lineage>
</organism>
<dbReference type="PANTHER" id="PTHR14428:SF5">
    <property type="entry name" value="NUCLEOLAR COMPLEX PROTEIN 3 HOMOLOG"/>
    <property type="match status" value="1"/>
</dbReference>
<feature type="domain" description="Nucleolar complex-associated protein 3 N-terminal" evidence="8">
    <location>
        <begin position="122"/>
        <end position="213"/>
    </location>
</feature>
<sequence length="604" mass="66854">MPPNKRRKLSPPEDVAVVTNGKSRSALTSSFAKNAVQWNLEQDYENRPRKQKKQKDNNRLPIKTQDGLVEQYEGPEADEEDDSDSSFEGLEEETLDTDDDDVTDETPSEAKPQLSSKEQILQSKEELARIASLLAEDPEEHISALKTLSHITSSDNATVTKLGLVTQCAVYKDIIPGYRIRPLSEQDSKAKVSKDVRKLRSFEQSVVGGYQKYVRELQRISALPKSSEDAVSMATVATRCACDLVNSVPHFNYRSDLLKILVDKLSRRGVDADFVQAREAIEKLFAEDEEGNASLEAAGMLSKMADATVAHEERDHNQGETLKLVFGIYFRVLKTRVPALTGAVLEGLVKFAHLINQDFFGDLLEALKELILEAELPDDVDEDENAHDAQDSEAEAEERNITRESLLCVITAFALLQGQDASGAASTLHLDLDFFTTHLYRTLYPAALNADIELSHKSLHLPDPHAGEQQAEKKTKVNVQTTVVLLLRSLTAVLLPSNARSVPPVRLAAFTKQILTAALQLPEKSATAMLGLTAQTAKTHKKRIAALWNTEERRGDGVFDPLRAQIEGSNPFAATVWEGELLKKHYAPSVREGVQNLESIIKSV</sequence>
<dbReference type="Pfam" id="PF03914">
    <property type="entry name" value="CBF"/>
    <property type="match status" value="1"/>
</dbReference>
<dbReference type="GO" id="GO:0006270">
    <property type="term" value="P:DNA replication initiation"/>
    <property type="evidence" value="ECO:0007669"/>
    <property type="project" value="TreeGrafter"/>
</dbReference>
<evidence type="ECO:0008006" key="11">
    <source>
        <dbReference type="Google" id="ProtNLM"/>
    </source>
</evidence>
<dbReference type="EMBL" id="VIBQ01000074">
    <property type="protein sequence ID" value="KAB8616620.1"/>
    <property type="molecule type" value="Genomic_DNA"/>
</dbReference>
<keyword evidence="10" id="KW-1185">Reference proteome</keyword>
<proteinExistence type="inferred from homology"/>
<dbReference type="InterPro" id="IPR011501">
    <property type="entry name" value="Noc3_N"/>
</dbReference>
<feature type="compositionally biased region" description="Polar residues" evidence="6">
    <location>
        <begin position="20"/>
        <end position="40"/>
    </location>
</feature>